<proteinExistence type="predicted"/>
<evidence type="ECO:0000313" key="3">
    <source>
        <dbReference type="Proteomes" id="UP000004986"/>
    </source>
</evidence>
<name>F3GFF9_PSESJ</name>
<dbReference type="AlphaFoldDB" id="F3GFF9"/>
<organism evidence="2 3">
    <name type="scientific">Pseudomonas syringae pv. pisi str. 1704B</name>
    <dbReference type="NCBI Taxonomy" id="629263"/>
    <lineage>
        <taxon>Bacteria</taxon>
        <taxon>Pseudomonadati</taxon>
        <taxon>Pseudomonadota</taxon>
        <taxon>Gammaproteobacteria</taxon>
        <taxon>Pseudomonadales</taxon>
        <taxon>Pseudomonadaceae</taxon>
        <taxon>Pseudomonas</taxon>
        <taxon>Pseudomonas syringae</taxon>
    </lineage>
</organism>
<reference evidence="2 3" key="1">
    <citation type="journal article" date="2011" name="PLoS Pathog.">
        <title>Dynamic evolution of pathogenicity revealed by sequencing and comparative genomics of 19 Pseudomonas syringae isolates.</title>
        <authorList>
            <person name="Baltrus D.A."/>
            <person name="Nishimura M.T."/>
            <person name="Romanchuk A."/>
            <person name="Chang J.H."/>
            <person name="Mukhtar M.S."/>
            <person name="Cherkis K."/>
            <person name="Roach J."/>
            <person name="Grant S.R."/>
            <person name="Jones C.D."/>
            <person name="Dangl J.L."/>
        </authorList>
    </citation>
    <scope>NUCLEOTIDE SEQUENCE [LARGE SCALE GENOMIC DNA]</scope>
    <source>
        <strain evidence="2 3">1704B</strain>
    </source>
</reference>
<dbReference type="Proteomes" id="UP000004986">
    <property type="component" value="Unassembled WGS sequence"/>
</dbReference>
<feature type="domain" description="DUF6957" evidence="1">
    <location>
        <begin position="21"/>
        <end position="87"/>
    </location>
</feature>
<comment type="caution">
    <text evidence="2">The sequence shown here is derived from an EMBL/GenBank/DDBJ whole genome shotgun (WGS) entry which is preliminary data.</text>
</comment>
<dbReference type="InterPro" id="IPR054232">
    <property type="entry name" value="DUF6957"/>
</dbReference>
<evidence type="ECO:0000313" key="2">
    <source>
        <dbReference type="EMBL" id="EGH45809.1"/>
    </source>
</evidence>
<dbReference type="HOGENOM" id="CLU_2474337_0_0_6"/>
<sequence length="87" mass="9110">GETLAGAGACDVPAIRHKLGITSKLWCAVSSWIVIDVHGASAESFPRPLLPLVLYAQTVIAGDDDRLKVGDAVLSTYATGYDHGAIF</sequence>
<dbReference type="EMBL" id="AEAI01001394">
    <property type="protein sequence ID" value="EGH45809.1"/>
    <property type="molecule type" value="Genomic_DNA"/>
</dbReference>
<feature type="non-terminal residue" evidence="2">
    <location>
        <position position="1"/>
    </location>
</feature>
<dbReference type="Pfam" id="PF22275">
    <property type="entry name" value="DUF6957"/>
    <property type="match status" value="1"/>
</dbReference>
<accession>F3GFF9</accession>
<protein>
    <recommendedName>
        <fullName evidence="1">DUF6957 domain-containing protein</fullName>
    </recommendedName>
</protein>
<keyword evidence="3" id="KW-1185">Reference proteome</keyword>
<gene>
    <name evidence="2" type="ORF">PSYPI_27269</name>
</gene>
<evidence type="ECO:0000259" key="1">
    <source>
        <dbReference type="Pfam" id="PF22275"/>
    </source>
</evidence>